<keyword evidence="2 5" id="KW-0853">WD repeat</keyword>
<dbReference type="EMBL" id="CAKLBY020000259">
    <property type="protein sequence ID" value="CAK7940754.1"/>
    <property type="molecule type" value="Genomic_DNA"/>
</dbReference>
<dbReference type="PANTHER" id="PTHR22652">
    <property type="entry name" value="NUCLEOPORIN NUP43"/>
    <property type="match status" value="1"/>
</dbReference>
<dbReference type="SMART" id="SM00320">
    <property type="entry name" value="WD40"/>
    <property type="match status" value="5"/>
</dbReference>
<dbReference type="SUPFAM" id="SSF50978">
    <property type="entry name" value="WD40 repeat-like"/>
    <property type="match status" value="1"/>
</dbReference>
<proteinExistence type="predicted"/>
<dbReference type="PROSITE" id="PS50082">
    <property type="entry name" value="WD_REPEATS_2"/>
    <property type="match status" value="1"/>
</dbReference>
<sequence length="414" mass="45027">MSAAVVSSHFVAEKVKALCVLSDVRYTSSETSLSKYEALPVVASGGWDNETNHITLHAPVRQSLDERELDKERRSSDVQACELKTVAETEHEGDVNALQFVATRDKKLLVSASSMGGIFAYCVSSSTAGDDSVMTDEEADKPLDVQVIPQWERVFAGTAATCVEVSEARTSLVTASADGALAWLKLDDVASVVQIENNDVSRLPINAVKFLGRDSVVASVGSTPANQLRIWDLAANNQFPVATSADSRSQAFLTTLETHPTRPELLITGAADGSVSLWDRRKLAAPFRTDTHHHRAVRALKIHSACPRYLYTGSDDSVVNRWDFHHGRNRCDPVEYERYSGSASSQSQSATPFCSLATSLNECFEGPRRLHVEQLTSGSQPWNALAIHAESDVLVAGSDAQVIAIVQNVSQWKQ</sequence>
<dbReference type="InterPro" id="IPR015943">
    <property type="entry name" value="WD40/YVTN_repeat-like_dom_sf"/>
</dbReference>
<dbReference type="Proteomes" id="UP001162060">
    <property type="component" value="Unassembled WGS sequence"/>
</dbReference>
<evidence type="ECO:0000256" key="4">
    <source>
        <dbReference type="ARBA" id="ARBA00023242"/>
    </source>
</evidence>
<organism evidence="6 7">
    <name type="scientific">Peronospora matthiolae</name>
    <dbReference type="NCBI Taxonomy" id="2874970"/>
    <lineage>
        <taxon>Eukaryota</taxon>
        <taxon>Sar</taxon>
        <taxon>Stramenopiles</taxon>
        <taxon>Oomycota</taxon>
        <taxon>Peronosporomycetes</taxon>
        <taxon>Peronosporales</taxon>
        <taxon>Peronosporaceae</taxon>
        <taxon>Peronospora</taxon>
    </lineage>
</organism>
<dbReference type="Gene3D" id="2.130.10.10">
    <property type="entry name" value="YVTN repeat-like/Quinoprotein amine dehydrogenase"/>
    <property type="match status" value="1"/>
</dbReference>
<dbReference type="AlphaFoldDB" id="A0AAV1V5R6"/>
<keyword evidence="4" id="KW-0539">Nucleus</keyword>
<gene>
    <name evidence="6" type="ORF">PM001_LOCUS25904</name>
</gene>
<evidence type="ECO:0000313" key="6">
    <source>
        <dbReference type="EMBL" id="CAK7940754.1"/>
    </source>
</evidence>
<comment type="subcellular location">
    <subcellularLocation>
        <location evidence="1">Nucleus</location>
    </subcellularLocation>
</comment>
<protein>
    <submittedName>
        <fullName evidence="6">Uncharacterized protein</fullName>
    </submittedName>
</protein>
<evidence type="ECO:0000256" key="3">
    <source>
        <dbReference type="ARBA" id="ARBA00022737"/>
    </source>
</evidence>
<dbReference type="InterPro" id="IPR036322">
    <property type="entry name" value="WD40_repeat_dom_sf"/>
</dbReference>
<dbReference type="PANTHER" id="PTHR22652:SF0">
    <property type="entry name" value="NUCLEOPORIN NUP43"/>
    <property type="match status" value="1"/>
</dbReference>
<evidence type="ECO:0000256" key="5">
    <source>
        <dbReference type="PROSITE-ProRule" id="PRU00221"/>
    </source>
</evidence>
<dbReference type="GO" id="GO:0031080">
    <property type="term" value="C:nuclear pore outer ring"/>
    <property type="evidence" value="ECO:0007669"/>
    <property type="project" value="TreeGrafter"/>
</dbReference>
<keyword evidence="3" id="KW-0677">Repeat</keyword>
<feature type="repeat" description="WD" evidence="5">
    <location>
        <begin position="265"/>
        <end position="279"/>
    </location>
</feature>
<dbReference type="InterPro" id="IPR001680">
    <property type="entry name" value="WD40_rpt"/>
</dbReference>
<evidence type="ECO:0000256" key="2">
    <source>
        <dbReference type="ARBA" id="ARBA00022574"/>
    </source>
</evidence>
<accession>A0AAV1V5R6</accession>
<dbReference type="Pfam" id="PF00400">
    <property type="entry name" value="WD40"/>
    <property type="match status" value="2"/>
</dbReference>
<reference evidence="6" key="1">
    <citation type="submission" date="2024-01" db="EMBL/GenBank/DDBJ databases">
        <authorList>
            <person name="Webb A."/>
        </authorList>
    </citation>
    <scope>NUCLEOTIDE SEQUENCE</scope>
    <source>
        <strain evidence="6">Pm1</strain>
    </source>
</reference>
<evidence type="ECO:0000256" key="1">
    <source>
        <dbReference type="ARBA" id="ARBA00004123"/>
    </source>
</evidence>
<evidence type="ECO:0000313" key="7">
    <source>
        <dbReference type="Proteomes" id="UP001162060"/>
    </source>
</evidence>
<comment type="caution">
    <text evidence="6">The sequence shown here is derived from an EMBL/GenBank/DDBJ whole genome shotgun (WGS) entry which is preliminary data.</text>
</comment>
<name>A0AAV1V5R6_9STRA</name>